<dbReference type="EMBL" id="JAUFQH010000002">
    <property type="protein sequence ID" value="MDN3617954.1"/>
    <property type="molecule type" value="Genomic_DNA"/>
</dbReference>
<protein>
    <submittedName>
        <fullName evidence="2">Uncharacterized protein</fullName>
    </submittedName>
</protein>
<name>A0AAJ1VF23_9FLAO</name>
<dbReference type="AlphaFoldDB" id="A0AAJ1VF23"/>
<evidence type="ECO:0000313" key="2">
    <source>
        <dbReference type="EMBL" id="MDN3617954.1"/>
    </source>
</evidence>
<keyword evidence="1" id="KW-0812">Transmembrane</keyword>
<keyword evidence="1" id="KW-0472">Membrane</keyword>
<gene>
    <name evidence="2" type="ORF">QWY81_00635</name>
</gene>
<evidence type="ECO:0000256" key="1">
    <source>
        <dbReference type="SAM" id="Phobius"/>
    </source>
</evidence>
<reference evidence="2 3" key="1">
    <citation type="journal article" date="2014" name="Int. J. Syst. Evol. Microbiol.">
        <title>Complete genome sequence of Corynebacterium casei LMG S-19264T (=DSM 44701T), isolated from a smear-ripened cheese.</title>
        <authorList>
            <consortium name="US DOE Joint Genome Institute (JGI-PGF)"/>
            <person name="Walter F."/>
            <person name="Albersmeier A."/>
            <person name="Kalinowski J."/>
            <person name="Ruckert C."/>
        </authorList>
    </citation>
    <scope>NUCLEOTIDE SEQUENCE [LARGE SCALE GENOMIC DNA]</scope>
    <source>
        <strain evidence="2 3">CECT 8670</strain>
    </source>
</reference>
<feature type="transmembrane region" description="Helical" evidence="1">
    <location>
        <begin position="103"/>
        <end position="122"/>
    </location>
</feature>
<evidence type="ECO:0000313" key="3">
    <source>
        <dbReference type="Proteomes" id="UP001228636"/>
    </source>
</evidence>
<keyword evidence="1" id="KW-1133">Transmembrane helix</keyword>
<accession>A0AAJ1VF23</accession>
<dbReference type="RefSeq" id="WP_261972905.1">
    <property type="nucleotide sequence ID" value="NZ_CP103460.1"/>
</dbReference>
<dbReference type="Proteomes" id="UP001228636">
    <property type="component" value="Unassembled WGS sequence"/>
</dbReference>
<comment type="caution">
    <text evidence="2">The sequence shown here is derived from an EMBL/GenBank/DDBJ whole genome shotgun (WGS) entry which is preliminary data.</text>
</comment>
<sequence>MEIHEVYDEIDFFVKKVVEKGVISNTMCENEKLSLAFRYLKSENIIVSNGTKSQFISGMNSFVIKKKGIELFLKEKEYTENLEKKIKELSIKDLKGNIFQNKYWWIFIIINFFISIAIVFIGKFL</sequence>
<organism evidence="2 3">
    <name type="scientific">Polaribacter sejongensis</name>
    <dbReference type="NCBI Taxonomy" id="985043"/>
    <lineage>
        <taxon>Bacteria</taxon>
        <taxon>Pseudomonadati</taxon>
        <taxon>Bacteroidota</taxon>
        <taxon>Flavobacteriia</taxon>
        <taxon>Flavobacteriales</taxon>
        <taxon>Flavobacteriaceae</taxon>
    </lineage>
</organism>
<proteinExistence type="predicted"/>